<sequence>MKHKVNAKSTSRTTNLLCLDIVLNMQDLVVRVFVVAVGLLYPIPREEWTRVQEDDITTGMQAREEWLLKQRAKLEKEQEVPLINQEVSPVVTLEEAAIDRKRLRLEVKPCASDIGEKNSDEIVVNHSQESSKYLTDQVRSKPQQEVQLQLACRKSSAHQKPLTQQRSDKNQEDTEILSQSSEEDHRQGEHGTIWYLWNTCTLFGMIRWFLKFILRNSQKDPRPQEVLGKDVKDGSAVKNLSAEVLLPDSDTLNRFYDKCVKVPSNESCRVREFVEGLVNDLLEAMSSDAEVGVVIEDFNVVEGGINSLVCDIIVPIAPLEPHRFQFQLWCDQNNDEYMPPETQGCGRVKVVSGDVTQNGCPCHKATVDDDMLCLLCGDNGKIKLQKVTDVLDNPLCSDNTAYLNKTRVTKWFRTAINTAWGKISHKYEFELKFRNKDAAGALSVRFRSGRLMMFNMAPVVKLKDTHAHFTISPCNNNMLATDWLLSLATYENHLLKYLTNLLPENSCHIQCLEITTLLYRKQMELTGRGALVLRDHHLKTVLMHLLLSKVPSQWNAELLSDRLRDTLGFLEKSLRSRTLRHGLIGNPLVPSDVKLPAGFTEAKPINLFHPDLAPSGCYDRTAKHLQEMIRNSFMLVHEYVEH</sequence>
<gene>
    <name evidence="1" type="ORF">DPEC_G00173160</name>
</gene>
<reference evidence="1" key="1">
    <citation type="submission" date="2021-05" db="EMBL/GenBank/DDBJ databases">
        <authorList>
            <person name="Pan Q."/>
            <person name="Jouanno E."/>
            <person name="Zahm M."/>
            <person name="Klopp C."/>
            <person name="Cabau C."/>
            <person name="Louis A."/>
            <person name="Berthelot C."/>
            <person name="Parey E."/>
            <person name="Roest Crollius H."/>
            <person name="Montfort J."/>
            <person name="Robinson-Rechavi M."/>
            <person name="Bouchez O."/>
            <person name="Lampietro C."/>
            <person name="Lopez Roques C."/>
            <person name="Donnadieu C."/>
            <person name="Postlethwait J."/>
            <person name="Bobe J."/>
            <person name="Dillon D."/>
            <person name="Chandos A."/>
            <person name="von Hippel F."/>
            <person name="Guiguen Y."/>
        </authorList>
    </citation>
    <scope>NUCLEOTIDE SEQUENCE</scope>
    <source>
        <strain evidence="1">YG-Jan2019</strain>
    </source>
</reference>
<keyword evidence="2" id="KW-1185">Reference proteome</keyword>
<evidence type="ECO:0000313" key="1">
    <source>
        <dbReference type="EMBL" id="KAJ8001797.1"/>
    </source>
</evidence>
<dbReference type="Proteomes" id="UP001157502">
    <property type="component" value="Chromosome 14"/>
</dbReference>
<name>A0ACC2GE22_DALPE</name>
<evidence type="ECO:0000313" key="2">
    <source>
        <dbReference type="Proteomes" id="UP001157502"/>
    </source>
</evidence>
<proteinExistence type="predicted"/>
<accession>A0ACC2GE22</accession>
<comment type="caution">
    <text evidence="1">The sequence shown here is derived from an EMBL/GenBank/DDBJ whole genome shotgun (WGS) entry which is preliminary data.</text>
</comment>
<organism evidence="1 2">
    <name type="scientific">Dallia pectoralis</name>
    <name type="common">Alaska blackfish</name>
    <dbReference type="NCBI Taxonomy" id="75939"/>
    <lineage>
        <taxon>Eukaryota</taxon>
        <taxon>Metazoa</taxon>
        <taxon>Chordata</taxon>
        <taxon>Craniata</taxon>
        <taxon>Vertebrata</taxon>
        <taxon>Euteleostomi</taxon>
        <taxon>Actinopterygii</taxon>
        <taxon>Neopterygii</taxon>
        <taxon>Teleostei</taxon>
        <taxon>Protacanthopterygii</taxon>
        <taxon>Esociformes</taxon>
        <taxon>Umbridae</taxon>
        <taxon>Dallia</taxon>
    </lineage>
</organism>
<dbReference type="EMBL" id="CM055741">
    <property type="protein sequence ID" value="KAJ8001797.1"/>
    <property type="molecule type" value="Genomic_DNA"/>
</dbReference>
<protein>
    <submittedName>
        <fullName evidence="1">Uncharacterized protein</fullName>
    </submittedName>
</protein>